<protein>
    <submittedName>
        <fullName evidence="1">Uncharacterized protein</fullName>
    </submittedName>
</protein>
<dbReference type="InterPro" id="IPR010736">
    <property type="entry name" value="SHIPPO-rpt"/>
</dbReference>
<dbReference type="HOGENOM" id="CLU_869198_0_0_1"/>
<dbReference type="AlphaFoldDB" id="A0A075AXD1"/>
<dbReference type="EMBL" id="KE561064">
    <property type="protein sequence ID" value="EPZ33382.1"/>
    <property type="molecule type" value="Genomic_DNA"/>
</dbReference>
<proteinExistence type="predicted"/>
<sequence>MILSSNSKNDAAIETLIASKSAPSIPTKYRTLYIQQEEKKAFNCAAKRFYDKLIDTPAPGYYDKPNTLNVNITASEKGNSSFASKSKRFETPSDWYWKRQLGPNSYFPKLPKDMSVIVVSEPIIEDEKMTDAEIRELTSLKPAAAPHTRKHKIKSTNEAKTVKLKRLGFQTSAPRCLEETVMHVAPGEYSLDDYYKMDKYTPSFKYQSERRSLIESCNPAPNTYTLPSIFNNKTVKTEIKKHKSKEDVIFHPSQQSPGPGEYNPGKPYKKSQSLGIMFSETPRSTFKITDKENQLGFKSGLPLDDALHKRSFHHNLLLNL</sequence>
<evidence type="ECO:0000313" key="1">
    <source>
        <dbReference type="EMBL" id="EPZ33382.1"/>
    </source>
</evidence>
<dbReference type="OrthoDB" id="186871at2759"/>
<evidence type="ECO:0000313" key="2">
    <source>
        <dbReference type="Proteomes" id="UP000030755"/>
    </source>
</evidence>
<keyword evidence="2" id="KW-1185">Reference proteome</keyword>
<reference evidence="1 2" key="1">
    <citation type="journal article" date="2013" name="Curr. Biol.">
        <title>Shared signatures of parasitism and phylogenomics unite Cryptomycota and microsporidia.</title>
        <authorList>
            <person name="James T.Y."/>
            <person name="Pelin A."/>
            <person name="Bonen L."/>
            <person name="Ahrendt S."/>
            <person name="Sain D."/>
            <person name="Corradi N."/>
            <person name="Stajich J.E."/>
        </authorList>
    </citation>
    <scope>NUCLEOTIDE SEQUENCE [LARGE SCALE GENOMIC DNA]</scope>
    <source>
        <strain evidence="1 2">CSF55</strain>
    </source>
</reference>
<organism evidence="1 2">
    <name type="scientific">Rozella allomycis (strain CSF55)</name>
    <dbReference type="NCBI Taxonomy" id="988480"/>
    <lineage>
        <taxon>Eukaryota</taxon>
        <taxon>Fungi</taxon>
        <taxon>Fungi incertae sedis</taxon>
        <taxon>Cryptomycota</taxon>
        <taxon>Cryptomycota incertae sedis</taxon>
        <taxon>Rozella</taxon>
    </lineage>
</organism>
<name>A0A075AXD1_ROZAC</name>
<dbReference type="Proteomes" id="UP000030755">
    <property type="component" value="Unassembled WGS sequence"/>
</dbReference>
<dbReference type="Pfam" id="PF07004">
    <property type="entry name" value="SHIPPO-rpt"/>
    <property type="match status" value="2"/>
</dbReference>
<accession>A0A075AXD1</accession>
<gene>
    <name evidence="1" type="ORF">O9G_003243</name>
</gene>